<evidence type="ECO:0000256" key="6">
    <source>
        <dbReference type="ARBA" id="ARBA00023033"/>
    </source>
</evidence>
<evidence type="ECO:0000256" key="1">
    <source>
        <dbReference type="ARBA" id="ARBA00010617"/>
    </source>
</evidence>
<evidence type="ECO:0000256" key="5">
    <source>
        <dbReference type="ARBA" id="ARBA00023004"/>
    </source>
</evidence>
<dbReference type="GO" id="GO:0004497">
    <property type="term" value="F:monooxygenase activity"/>
    <property type="evidence" value="ECO:0007669"/>
    <property type="project" value="UniProtKB-KW"/>
</dbReference>
<keyword evidence="9" id="KW-1185">Reference proteome</keyword>
<keyword evidence="4 7" id="KW-0560">Oxidoreductase</keyword>
<comment type="similarity">
    <text evidence="1 7">Belongs to the cytochrome P450 family.</text>
</comment>
<keyword evidence="3 7" id="KW-0479">Metal-binding</keyword>
<dbReference type="PANTHER" id="PTHR46696">
    <property type="entry name" value="P450, PUTATIVE (EUROFUNG)-RELATED"/>
    <property type="match status" value="1"/>
</dbReference>
<evidence type="ECO:0000256" key="2">
    <source>
        <dbReference type="ARBA" id="ARBA00022617"/>
    </source>
</evidence>
<dbReference type="CDD" id="cd20625">
    <property type="entry name" value="CYP164-like"/>
    <property type="match status" value="1"/>
</dbReference>
<dbReference type="AlphaFoldDB" id="A0A2I0SKD1"/>
<dbReference type="InterPro" id="IPR002397">
    <property type="entry name" value="Cyt_P450_B"/>
</dbReference>
<dbReference type="Proteomes" id="UP000236178">
    <property type="component" value="Unassembled WGS sequence"/>
</dbReference>
<dbReference type="InterPro" id="IPR001128">
    <property type="entry name" value="Cyt_P450"/>
</dbReference>
<comment type="caution">
    <text evidence="8">The sequence shown here is derived from an EMBL/GenBank/DDBJ whole genome shotgun (WGS) entry which is preliminary data.</text>
</comment>
<keyword evidence="5 7" id="KW-0408">Iron</keyword>
<dbReference type="InterPro" id="IPR036396">
    <property type="entry name" value="Cyt_P450_sf"/>
</dbReference>
<reference evidence="8 9" key="1">
    <citation type="submission" date="2017-12" db="EMBL/GenBank/DDBJ databases">
        <title>Streptomyces populusis sp. nov., a novel endophytic actinobacterium isolated from stems of Populus adenopoda Maxim.</title>
        <authorList>
            <person name="Wang Z."/>
        </authorList>
    </citation>
    <scope>NUCLEOTIDE SEQUENCE [LARGE SCALE GENOMIC DNA]</scope>
    <source>
        <strain evidence="8 9">A249</strain>
    </source>
</reference>
<name>A0A2I0SKD1_9ACTN</name>
<proteinExistence type="inferred from homology"/>
<dbReference type="InterPro" id="IPR017972">
    <property type="entry name" value="Cyt_P450_CS"/>
</dbReference>
<sequence>MTTAPKLALEVFNPEHRVNPYPLYAALREADRIHSLAPRIYLASHHADCNKVLLDPLWGHGYNDRISPFRPGVGRDDVPGSMLGMDPPDHTRLHRLVSKAFKPQKIEELRARTEQIVDELLDAALEANEVDLVTALNSPLPMQLVCGMIGVPMADVPVFQKWSTAIVRGVDPDFLLSPQEITARYEAEEAFEQYFKGLAEERREHHRGDLLSDLVAAREDSDLLSEHELHEIGAMLMVAGHETTMNGLGMMMTALHRDPGRLELLKADPDLVPAAVEEALRYDPPIQFTSRVALQDRELAGHTFERGDGIVLVIAAANRDPAAFPDPETFDMTRYKDRARNAPRHLTFSNGPHHCLGAQLARMEMNIALRALLTRAPDLKLLTDEPPYRDLYLFRGPLSLPARMRP</sequence>
<dbReference type="PANTHER" id="PTHR46696:SF1">
    <property type="entry name" value="CYTOCHROME P450 YJIB-RELATED"/>
    <property type="match status" value="1"/>
</dbReference>
<evidence type="ECO:0000256" key="7">
    <source>
        <dbReference type="RuleBase" id="RU000461"/>
    </source>
</evidence>
<evidence type="ECO:0000313" key="8">
    <source>
        <dbReference type="EMBL" id="PKT70403.1"/>
    </source>
</evidence>
<dbReference type="PRINTS" id="PR00359">
    <property type="entry name" value="BP450"/>
</dbReference>
<dbReference type="OrthoDB" id="4133219at2"/>
<dbReference type="Gene3D" id="1.10.630.10">
    <property type="entry name" value="Cytochrome P450"/>
    <property type="match status" value="1"/>
</dbReference>
<organism evidence="8 9">
    <name type="scientific">Streptomyces populi</name>
    <dbReference type="NCBI Taxonomy" id="2058924"/>
    <lineage>
        <taxon>Bacteria</taxon>
        <taxon>Bacillati</taxon>
        <taxon>Actinomycetota</taxon>
        <taxon>Actinomycetes</taxon>
        <taxon>Kitasatosporales</taxon>
        <taxon>Streptomycetaceae</taxon>
        <taxon>Streptomyces</taxon>
    </lineage>
</organism>
<keyword evidence="2 7" id="KW-0349">Heme</keyword>
<keyword evidence="6 7" id="KW-0503">Monooxygenase</keyword>
<dbReference type="RefSeq" id="WP_103551681.1">
    <property type="nucleotide sequence ID" value="NZ_JBHJSK010000008.1"/>
</dbReference>
<dbReference type="PROSITE" id="PS00086">
    <property type="entry name" value="CYTOCHROME_P450"/>
    <property type="match status" value="1"/>
</dbReference>
<gene>
    <name evidence="8" type="ORF">CW362_24470</name>
</gene>
<dbReference type="SUPFAM" id="SSF48264">
    <property type="entry name" value="Cytochrome P450"/>
    <property type="match status" value="1"/>
</dbReference>
<dbReference type="GO" id="GO:0020037">
    <property type="term" value="F:heme binding"/>
    <property type="evidence" value="ECO:0007669"/>
    <property type="project" value="InterPro"/>
</dbReference>
<evidence type="ECO:0000256" key="3">
    <source>
        <dbReference type="ARBA" id="ARBA00022723"/>
    </source>
</evidence>
<protein>
    <submittedName>
        <fullName evidence="8">Cytochrome P450</fullName>
    </submittedName>
</protein>
<dbReference type="GO" id="GO:0005506">
    <property type="term" value="F:iron ion binding"/>
    <property type="evidence" value="ECO:0007669"/>
    <property type="project" value="InterPro"/>
</dbReference>
<dbReference type="EMBL" id="PJOS01000051">
    <property type="protein sequence ID" value="PKT70403.1"/>
    <property type="molecule type" value="Genomic_DNA"/>
</dbReference>
<evidence type="ECO:0000313" key="9">
    <source>
        <dbReference type="Proteomes" id="UP000236178"/>
    </source>
</evidence>
<dbReference type="FunFam" id="1.10.630.10:FF:000018">
    <property type="entry name" value="Cytochrome P450 monooxygenase"/>
    <property type="match status" value="1"/>
</dbReference>
<dbReference type="GO" id="GO:0016705">
    <property type="term" value="F:oxidoreductase activity, acting on paired donors, with incorporation or reduction of molecular oxygen"/>
    <property type="evidence" value="ECO:0007669"/>
    <property type="project" value="InterPro"/>
</dbReference>
<accession>A0A2I0SKD1</accession>
<evidence type="ECO:0000256" key="4">
    <source>
        <dbReference type="ARBA" id="ARBA00023002"/>
    </source>
</evidence>
<dbReference type="Pfam" id="PF00067">
    <property type="entry name" value="p450"/>
    <property type="match status" value="1"/>
</dbReference>
<dbReference type="PRINTS" id="PR00385">
    <property type="entry name" value="P450"/>
</dbReference>